<reference evidence="2 3" key="1">
    <citation type="journal article" date="2015" name="Nature">
        <title>rRNA introns, odd ribosomes, and small enigmatic genomes across a large radiation of phyla.</title>
        <authorList>
            <person name="Brown C.T."/>
            <person name="Hug L.A."/>
            <person name="Thomas B.C."/>
            <person name="Sharon I."/>
            <person name="Castelle C.J."/>
            <person name="Singh A."/>
            <person name="Wilkins M.J."/>
            <person name="Williams K.H."/>
            <person name="Banfield J.F."/>
        </authorList>
    </citation>
    <scope>NUCLEOTIDE SEQUENCE [LARGE SCALE GENOMIC DNA]</scope>
</reference>
<dbReference type="Pfam" id="PF13022">
    <property type="entry name" value="HTH_Tnp_1_2"/>
    <property type="match status" value="1"/>
</dbReference>
<accession>A0A0G0IEQ7</accession>
<dbReference type="Gene3D" id="1.10.10.60">
    <property type="entry name" value="Homeodomain-like"/>
    <property type="match status" value="1"/>
</dbReference>
<organism evidence="2 3">
    <name type="scientific">Candidatus Shapirobacteria bacterium GW2011_GWE1_38_10</name>
    <dbReference type="NCBI Taxonomy" id="1618488"/>
    <lineage>
        <taxon>Bacteria</taxon>
        <taxon>Candidatus Shapironibacteriota</taxon>
    </lineage>
</organism>
<evidence type="ECO:0000313" key="2">
    <source>
        <dbReference type="EMBL" id="KKQ49490.1"/>
    </source>
</evidence>
<protein>
    <recommendedName>
        <fullName evidence="1">Homeodomain phBC6A51-type domain-containing protein</fullName>
    </recommendedName>
</protein>
<dbReference type="InterPro" id="IPR024978">
    <property type="entry name" value="Homeodomain_phBC6A51-type"/>
</dbReference>
<dbReference type="AlphaFoldDB" id="A0A0G0IEQ7"/>
<proteinExistence type="predicted"/>
<name>A0A0G0IEQ7_9BACT</name>
<feature type="domain" description="Homeodomain phBC6A51-type" evidence="1">
    <location>
        <begin position="5"/>
        <end position="109"/>
    </location>
</feature>
<sequence length="139" mass="15983">MSTTIQKRQKEERTALIENLKRMPIIQIACEKTGVSRATFYRWKNSNNKFSHQVDEALKESVEMVNDMAEAKLIASIKEGNMTALIYWLKHRHRAYSNKVELSGSLTHVSGEISEEYKELISKALRIALPEESEVTDEL</sequence>
<gene>
    <name evidence="2" type="ORF">US68_C0014G0003</name>
</gene>
<evidence type="ECO:0000313" key="3">
    <source>
        <dbReference type="Proteomes" id="UP000034231"/>
    </source>
</evidence>
<dbReference type="EMBL" id="LBTX01000014">
    <property type="protein sequence ID" value="KKQ49490.1"/>
    <property type="molecule type" value="Genomic_DNA"/>
</dbReference>
<dbReference type="Proteomes" id="UP000034231">
    <property type="component" value="Unassembled WGS sequence"/>
</dbReference>
<evidence type="ECO:0000259" key="1">
    <source>
        <dbReference type="Pfam" id="PF13022"/>
    </source>
</evidence>
<comment type="caution">
    <text evidence="2">The sequence shown here is derived from an EMBL/GenBank/DDBJ whole genome shotgun (WGS) entry which is preliminary data.</text>
</comment>